<dbReference type="SUPFAM" id="SSF47473">
    <property type="entry name" value="EF-hand"/>
    <property type="match status" value="1"/>
</dbReference>
<dbReference type="PROSITE" id="PS00018">
    <property type="entry name" value="EF_HAND_1"/>
    <property type="match status" value="1"/>
</dbReference>
<feature type="non-terminal residue" evidence="2">
    <location>
        <position position="1"/>
    </location>
</feature>
<dbReference type="EMBL" id="UOEN01000167">
    <property type="protein sequence ID" value="VAW13401.1"/>
    <property type="molecule type" value="Genomic_DNA"/>
</dbReference>
<accession>A0A3B0T3R3</accession>
<name>A0A3B0T3R3_9ZZZZ</name>
<dbReference type="GO" id="GO:0005509">
    <property type="term" value="F:calcium ion binding"/>
    <property type="evidence" value="ECO:0007669"/>
    <property type="project" value="InterPro"/>
</dbReference>
<dbReference type="InterPro" id="IPR018247">
    <property type="entry name" value="EF_Hand_1_Ca_BS"/>
</dbReference>
<dbReference type="InterPro" id="IPR002048">
    <property type="entry name" value="EF_hand_dom"/>
</dbReference>
<protein>
    <recommendedName>
        <fullName evidence="1">EF-hand domain-containing protein</fullName>
    </recommendedName>
</protein>
<dbReference type="Pfam" id="PF13202">
    <property type="entry name" value="EF-hand_5"/>
    <property type="match status" value="1"/>
</dbReference>
<gene>
    <name evidence="2" type="ORF">MNBD_BACTEROID05-832</name>
</gene>
<evidence type="ECO:0000259" key="1">
    <source>
        <dbReference type="Pfam" id="PF13202"/>
    </source>
</evidence>
<feature type="domain" description="EF-hand" evidence="1">
    <location>
        <begin position="86"/>
        <end position="101"/>
    </location>
</feature>
<sequence length="112" mass="12608">VPPELPQVVSSFLTRVVIHEPSIGANAIITQALEQIVTDDPKVSTRIERIYDMDRDGNLQEDEILEFFSDVVDSVKKKGRFLVSSDLLKSFDTNSDGKISRYESLAIKKLLK</sequence>
<dbReference type="InterPro" id="IPR011992">
    <property type="entry name" value="EF-hand-dom_pair"/>
</dbReference>
<evidence type="ECO:0000313" key="2">
    <source>
        <dbReference type="EMBL" id="VAW13401.1"/>
    </source>
</evidence>
<proteinExistence type="predicted"/>
<reference evidence="2" key="1">
    <citation type="submission" date="2018-06" db="EMBL/GenBank/DDBJ databases">
        <authorList>
            <person name="Zhirakovskaya E."/>
        </authorList>
    </citation>
    <scope>NUCLEOTIDE SEQUENCE</scope>
</reference>
<dbReference type="Gene3D" id="1.10.238.10">
    <property type="entry name" value="EF-hand"/>
    <property type="match status" value="1"/>
</dbReference>
<dbReference type="AlphaFoldDB" id="A0A3B0T3R3"/>
<organism evidence="2">
    <name type="scientific">hydrothermal vent metagenome</name>
    <dbReference type="NCBI Taxonomy" id="652676"/>
    <lineage>
        <taxon>unclassified sequences</taxon>
        <taxon>metagenomes</taxon>
        <taxon>ecological metagenomes</taxon>
    </lineage>
</organism>